<organism evidence="2 3">
    <name type="scientific">Hohenbuehelia grisea</name>
    <dbReference type="NCBI Taxonomy" id="104357"/>
    <lineage>
        <taxon>Eukaryota</taxon>
        <taxon>Fungi</taxon>
        <taxon>Dikarya</taxon>
        <taxon>Basidiomycota</taxon>
        <taxon>Agaricomycotina</taxon>
        <taxon>Agaricomycetes</taxon>
        <taxon>Agaricomycetidae</taxon>
        <taxon>Agaricales</taxon>
        <taxon>Pleurotineae</taxon>
        <taxon>Pleurotaceae</taxon>
        <taxon>Hohenbuehelia</taxon>
    </lineage>
</organism>
<feature type="signal peptide" evidence="1">
    <location>
        <begin position="1"/>
        <end position="22"/>
    </location>
</feature>
<name>A0ABR3J907_9AGAR</name>
<dbReference type="Proteomes" id="UP001556367">
    <property type="component" value="Unassembled WGS sequence"/>
</dbReference>
<gene>
    <name evidence="2" type="ORF">HGRIS_008625</name>
</gene>
<keyword evidence="3" id="KW-1185">Reference proteome</keyword>
<proteinExistence type="predicted"/>
<feature type="chain" id="PRO_5045319664" description="Dipeptidylpeptidase IV N-terminal domain-containing protein" evidence="1">
    <location>
        <begin position="23"/>
        <end position="687"/>
    </location>
</feature>
<sequence length="687" mass="76268">MFPTRVLLASLAAVVVIALLSGLDVLETLETRRAAVDNVVSRQLESQPYSDSISESTPQFIMSDSSQDSRYIFEDGENVFQVKDLISLTKVTSGVVNEAGDLVMVFFTRYDTDDGEVQHFIGLSSVGSTSIRMELAIEERDTFFWLDSRTLGRINFEYTASVYTLTIQLPSPDDAASDTLRLTEPRLIGNLPEETVWPSSPRYSQGSGLLVYQAKIVKIAPPCHPEWARFPPNHPPRVSHPTLAAVQLVRNEEKEWSLGSKLSILVDENTHLGSILDAEGFDVSSGLVLYKAFPDTLDEALHDNSQPWNDIYLTHIDGTKPPKKVTGDSKVLTQSSALDRQGSKAAWFELPSGEANSARARIVLYDIAKDTRSTLVDRLDSAPVALVFSNDGRVIYYAAGDEISVSLYVVAIPQSTASPLQSRLPAGSPFTARLVITSPSITEIRPYGSRGLLFTQQNLSSPADIFIIQGHDDTSIQRFTHFNRELLAGKSMVEAENFDFLAHDGLTRRGSVLKPKNRKLQQNDKWPAILILHDGSPGTPSEVWTTLWNPNLFAQQGFFCVVLSTIRPRSIALGPHTYPLGPYILGSKSDSPGWEGWESSDRVLATIKSAWQHALQVFPEIDASRCILLDNSMSGLFEREAWEPVPNNEGLNFSTSETGISRFFYPTYHGFTLDEIMEKYDFLSEVY</sequence>
<dbReference type="InterPro" id="IPR029058">
    <property type="entry name" value="AB_hydrolase_fold"/>
</dbReference>
<comment type="caution">
    <text evidence="2">The sequence shown here is derived from an EMBL/GenBank/DDBJ whole genome shotgun (WGS) entry which is preliminary data.</text>
</comment>
<dbReference type="SUPFAM" id="SSF69322">
    <property type="entry name" value="Tricorn protease domain 2"/>
    <property type="match status" value="1"/>
</dbReference>
<evidence type="ECO:0000313" key="2">
    <source>
        <dbReference type="EMBL" id="KAL0951973.1"/>
    </source>
</evidence>
<keyword evidence="1" id="KW-0732">Signal</keyword>
<evidence type="ECO:0000313" key="3">
    <source>
        <dbReference type="Proteomes" id="UP001556367"/>
    </source>
</evidence>
<reference evidence="3" key="1">
    <citation type="submission" date="2024-06" db="EMBL/GenBank/DDBJ databases">
        <title>Multi-omics analyses provide insights into the biosynthesis of the anticancer antibiotic pleurotin in Hohenbuehelia grisea.</title>
        <authorList>
            <person name="Weaver J.A."/>
            <person name="Alberti F."/>
        </authorList>
    </citation>
    <scope>NUCLEOTIDE SEQUENCE [LARGE SCALE GENOMIC DNA]</scope>
    <source>
        <strain evidence="3">T-177</strain>
    </source>
</reference>
<dbReference type="SUPFAM" id="SSF53474">
    <property type="entry name" value="alpha/beta-Hydrolases"/>
    <property type="match status" value="1"/>
</dbReference>
<protein>
    <recommendedName>
        <fullName evidence="4">Dipeptidylpeptidase IV N-terminal domain-containing protein</fullName>
    </recommendedName>
</protein>
<evidence type="ECO:0008006" key="4">
    <source>
        <dbReference type="Google" id="ProtNLM"/>
    </source>
</evidence>
<accession>A0ABR3J907</accession>
<dbReference type="EMBL" id="JASNQZ010000011">
    <property type="protein sequence ID" value="KAL0951973.1"/>
    <property type="molecule type" value="Genomic_DNA"/>
</dbReference>
<dbReference type="Gene3D" id="3.40.50.1820">
    <property type="entry name" value="alpha/beta hydrolase"/>
    <property type="match status" value="1"/>
</dbReference>
<evidence type="ECO:0000256" key="1">
    <source>
        <dbReference type="SAM" id="SignalP"/>
    </source>
</evidence>